<dbReference type="EMBL" id="QLTK01000024">
    <property type="protein sequence ID" value="RAS22397.1"/>
    <property type="molecule type" value="Genomic_DNA"/>
</dbReference>
<protein>
    <submittedName>
        <fullName evidence="3">Uncharacterized protein</fullName>
    </submittedName>
</protein>
<feature type="compositionally biased region" description="Polar residues" evidence="1">
    <location>
        <begin position="53"/>
        <end position="65"/>
    </location>
</feature>
<gene>
    <name evidence="3" type="ORF">BX591_124108</name>
</gene>
<name>A0A329BKI7_9BURK</name>
<organism evidence="3 4">
    <name type="scientific">Paraburkholderia bryophila</name>
    <dbReference type="NCBI Taxonomy" id="420952"/>
    <lineage>
        <taxon>Bacteria</taxon>
        <taxon>Pseudomonadati</taxon>
        <taxon>Pseudomonadota</taxon>
        <taxon>Betaproteobacteria</taxon>
        <taxon>Burkholderiales</taxon>
        <taxon>Burkholderiaceae</taxon>
        <taxon>Paraburkholderia</taxon>
    </lineage>
</organism>
<dbReference type="Proteomes" id="UP000248918">
    <property type="component" value="Unassembled WGS sequence"/>
</dbReference>
<keyword evidence="2" id="KW-0732">Signal</keyword>
<feature type="chain" id="PRO_5016371969" evidence="2">
    <location>
        <begin position="24"/>
        <end position="161"/>
    </location>
</feature>
<evidence type="ECO:0000313" key="3">
    <source>
        <dbReference type="EMBL" id="RAS22397.1"/>
    </source>
</evidence>
<comment type="caution">
    <text evidence="3">The sequence shown here is derived from an EMBL/GenBank/DDBJ whole genome shotgun (WGS) entry which is preliminary data.</text>
</comment>
<evidence type="ECO:0000256" key="2">
    <source>
        <dbReference type="SAM" id="SignalP"/>
    </source>
</evidence>
<sequence>MTVIRPIAVAIALTISGAPVAYAQATTTLLCQGSGSVLESQVSNGMEYDNKTHSYNKSTNSSTTGRRPFNGTANVEIAGGSVRIRVPHEIMPEINSARDGWFTLNEAFVGEREITGTLRLNMVNRAKVRIDRMTGQLTLASGFEDFDATCTKVETNTGPKF</sequence>
<proteinExistence type="predicted"/>
<feature type="region of interest" description="Disordered" evidence="1">
    <location>
        <begin position="48"/>
        <end position="69"/>
    </location>
</feature>
<dbReference type="AlphaFoldDB" id="A0A329BKI7"/>
<evidence type="ECO:0000313" key="4">
    <source>
        <dbReference type="Proteomes" id="UP000248918"/>
    </source>
</evidence>
<reference evidence="3 4" key="1">
    <citation type="submission" date="2018-06" db="EMBL/GenBank/DDBJ databases">
        <title>Genomic Encyclopedia of Type Strains, Phase III (KMG-III): the genomes of soil and plant-associated and newly described type strains.</title>
        <authorList>
            <person name="Whitman W."/>
        </authorList>
    </citation>
    <scope>NUCLEOTIDE SEQUENCE [LARGE SCALE GENOMIC DNA]</scope>
    <source>
        <strain evidence="3 4">LMG 23644</strain>
    </source>
</reference>
<evidence type="ECO:0000256" key="1">
    <source>
        <dbReference type="SAM" id="MobiDB-lite"/>
    </source>
</evidence>
<feature type="signal peptide" evidence="2">
    <location>
        <begin position="1"/>
        <end position="23"/>
    </location>
</feature>
<accession>A0A329BKI7</accession>